<dbReference type="InterPro" id="IPR052460">
    <property type="entry name" value="ER_disulfide_reductase"/>
</dbReference>
<evidence type="ECO:0000256" key="6">
    <source>
        <dbReference type="ARBA" id="ARBA00035043"/>
    </source>
</evidence>
<accession>A0A8S1GSX5</accession>
<evidence type="ECO:0000313" key="11">
    <source>
        <dbReference type="Proteomes" id="UP000835052"/>
    </source>
</evidence>
<dbReference type="CDD" id="cd06257">
    <property type="entry name" value="DnaJ"/>
    <property type="match status" value="1"/>
</dbReference>
<dbReference type="GO" id="GO:0015035">
    <property type="term" value="F:protein-disulfide reductase activity"/>
    <property type="evidence" value="ECO:0007669"/>
    <property type="project" value="TreeGrafter"/>
</dbReference>
<dbReference type="InterPro" id="IPR017937">
    <property type="entry name" value="Thioredoxin_CS"/>
</dbReference>
<evidence type="ECO:0000256" key="3">
    <source>
        <dbReference type="ARBA" id="ARBA00020921"/>
    </source>
</evidence>
<sequence length="810" mass="93257">MDFRTQRERPLPLFSTHQFSNAYVFFIWAQVTMWSHLLLLACLAQLAHGEDYYKLLGVERDADDRTIRKAFKKLAIQKHPDKNTDDPNAHAEFVMINKAYEVLKDENLRKKYDQFGEKGLEDGFQGGNNYQSWQFYNDNFGIYDDDVEIVTLNRADFQRLVSDTSDVWFINFYSTYCSHCHELAPTWRKFARDIEGVVRIGAVNCAEDPMLCQSQRVNAYPSLVFYPTGEFYQGVREVELLVDYVVQRLKSEVLHLNKGNIADLSQYWEPYNERPWIIDFCSNEHDVDYEKLSAMLDGLVNVGTIDCSAEEELCADFEESSEGPFFFPKGKIEPEKRQALNTMDVQEIAKNVIKLLDPIQTMDTEQLDELINHTPDEPTAVWFVANEGQFSEFPEYRRIPALISNPIYSYDCSTSSTCSELLDTTKLPQFVVFKKTGGYEIDYVNHRDHHSVVAFLREAAMSPLMALDRDSYAEAVKGDELFIVDYFAPWCPPCLKMIGEYRRYHHQVAENEILSSIKIATLDCQKYRDLCTAAGVQSYPTSVLYTPAGKQHRLTGYHAMDALIDFLENAIDPAVTELTPDTFEELAMQRGEEETWIVDFFAPWCGPCQQLAPELQRAARALQDQDANIHVGTVDCQEYAAFCKQKLVAAYPTVRLFPAKTSKHARKSHYDYPNNMWRNSDSIQRWVFGMLPSSVEALGNDFWTTVLDADEPWVVDFYAPWCGHCVQFAPTYEKLAKKFNGRLKFAKVDCDQWPGVCQGAQVQAYPTIRLYRGRTNSKRQDVWGTQIRSHDEHGFAQFVQQQIGISHDEL</sequence>
<dbReference type="PANTHER" id="PTHR44340">
    <property type="entry name" value="DNAJ HOMOLOG SUBFAMILY C MEMBER 10"/>
    <property type="match status" value="1"/>
</dbReference>
<evidence type="ECO:0000256" key="5">
    <source>
        <dbReference type="ARBA" id="ARBA00035002"/>
    </source>
</evidence>
<dbReference type="GO" id="GO:0016671">
    <property type="term" value="F:oxidoreductase activity, acting on a sulfur group of donors, disulfide as acceptor"/>
    <property type="evidence" value="ECO:0007669"/>
    <property type="project" value="TreeGrafter"/>
</dbReference>
<keyword evidence="7" id="KW-0472">Membrane</keyword>
<comment type="subcellular location">
    <subcellularLocation>
        <location evidence="1">Endoplasmic reticulum membrane</location>
        <topology evidence="1">Single-pass type IV membrane protein</topology>
    </subcellularLocation>
</comment>
<reference evidence="10" key="1">
    <citation type="submission" date="2020-10" db="EMBL/GenBank/DDBJ databases">
        <authorList>
            <person name="Kikuchi T."/>
        </authorList>
    </citation>
    <scope>NUCLEOTIDE SEQUENCE</scope>
    <source>
        <strain evidence="10">NKZ352</strain>
    </source>
</reference>
<organism evidence="10 11">
    <name type="scientific">Caenorhabditis auriculariae</name>
    <dbReference type="NCBI Taxonomy" id="2777116"/>
    <lineage>
        <taxon>Eukaryota</taxon>
        <taxon>Metazoa</taxon>
        <taxon>Ecdysozoa</taxon>
        <taxon>Nematoda</taxon>
        <taxon>Chromadorea</taxon>
        <taxon>Rhabditida</taxon>
        <taxon>Rhabditina</taxon>
        <taxon>Rhabditomorpha</taxon>
        <taxon>Rhabditoidea</taxon>
        <taxon>Rhabditidae</taxon>
        <taxon>Peloderinae</taxon>
        <taxon>Caenorhabditis</taxon>
    </lineage>
</organism>
<dbReference type="InterPro" id="IPR018253">
    <property type="entry name" value="DnaJ_domain_CS"/>
</dbReference>
<evidence type="ECO:0000256" key="7">
    <source>
        <dbReference type="SAM" id="Phobius"/>
    </source>
</evidence>
<dbReference type="AlphaFoldDB" id="A0A8S1GSX5"/>
<dbReference type="PROSITE" id="PS00194">
    <property type="entry name" value="THIOREDOXIN_1"/>
    <property type="match status" value="2"/>
</dbReference>
<dbReference type="PRINTS" id="PR00625">
    <property type="entry name" value="JDOMAIN"/>
</dbReference>
<dbReference type="InterPro" id="IPR036249">
    <property type="entry name" value="Thioredoxin-like_sf"/>
</dbReference>
<dbReference type="CDD" id="cd03004">
    <property type="entry name" value="PDI_a_ERdj5_C"/>
    <property type="match status" value="1"/>
</dbReference>
<dbReference type="Pfam" id="PF00085">
    <property type="entry name" value="Thioredoxin"/>
    <property type="match status" value="4"/>
</dbReference>
<feature type="domain" description="J" evidence="8">
    <location>
        <begin position="51"/>
        <end position="116"/>
    </location>
</feature>
<evidence type="ECO:0000256" key="1">
    <source>
        <dbReference type="ARBA" id="ARBA00004163"/>
    </source>
</evidence>
<dbReference type="InterPro" id="IPR036869">
    <property type="entry name" value="J_dom_sf"/>
</dbReference>
<dbReference type="InterPro" id="IPR001623">
    <property type="entry name" value="DnaJ_domain"/>
</dbReference>
<dbReference type="PANTHER" id="PTHR44340:SF1">
    <property type="entry name" value="DNAJ HOMOLOG SUBFAMILY C MEMBER 10"/>
    <property type="match status" value="1"/>
</dbReference>
<dbReference type="SUPFAM" id="SSF52833">
    <property type="entry name" value="Thioredoxin-like"/>
    <property type="match status" value="6"/>
</dbReference>
<evidence type="ECO:0000256" key="4">
    <source>
        <dbReference type="ARBA" id="ARBA00023006"/>
    </source>
</evidence>
<dbReference type="PROSITE" id="PS51352">
    <property type="entry name" value="THIOREDOXIN_2"/>
    <property type="match status" value="3"/>
</dbReference>
<comment type="function">
    <text evidence="5">Plays an important role in regulating the size of autophagosomes during the formation process.</text>
</comment>
<keyword evidence="4" id="KW-0072">Autophagy</keyword>
<dbReference type="PROSITE" id="PS00636">
    <property type="entry name" value="DNAJ_1"/>
    <property type="match status" value="1"/>
</dbReference>
<dbReference type="InterPro" id="IPR035674">
    <property type="entry name" value="ERdj5_TRX_C"/>
</dbReference>
<feature type="domain" description="Thioredoxin" evidence="9">
    <location>
        <begin position="645"/>
        <end position="804"/>
    </location>
</feature>
<dbReference type="Gene3D" id="3.40.30.10">
    <property type="entry name" value="Glutaredoxin"/>
    <property type="match status" value="6"/>
</dbReference>
<evidence type="ECO:0000259" key="9">
    <source>
        <dbReference type="PROSITE" id="PS51352"/>
    </source>
</evidence>
<dbReference type="GO" id="GO:0051787">
    <property type="term" value="F:misfolded protein binding"/>
    <property type="evidence" value="ECO:0007669"/>
    <property type="project" value="TreeGrafter"/>
</dbReference>
<keyword evidence="7" id="KW-1133">Transmembrane helix</keyword>
<dbReference type="SMART" id="SM00271">
    <property type="entry name" value="DnaJ"/>
    <property type="match status" value="1"/>
</dbReference>
<keyword evidence="7" id="KW-0812">Transmembrane</keyword>
<dbReference type="GO" id="GO:0006914">
    <property type="term" value="P:autophagy"/>
    <property type="evidence" value="ECO:0007669"/>
    <property type="project" value="UniProtKB-KW"/>
</dbReference>
<dbReference type="FunFam" id="1.10.287.110:FF:000029">
    <property type="entry name" value="DnaJ homolog subfamily C member 10"/>
    <property type="match status" value="1"/>
</dbReference>
<evidence type="ECO:0000256" key="2">
    <source>
        <dbReference type="ARBA" id="ARBA00020920"/>
    </source>
</evidence>
<dbReference type="PROSITE" id="PS50076">
    <property type="entry name" value="DNAJ_2"/>
    <property type="match status" value="1"/>
</dbReference>
<gene>
    <name evidence="10" type="ORF">CAUJ_LOCUS719</name>
</gene>
<dbReference type="GO" id="GO:0005789">
    <property type="term" value="C:endoplasmic reticulum membrane"/>
    <property type="evidence" value="ECO:0007669"/>
    <property type="project" value="UniProtKB-SubCell"/>
</dbReference>
<evidence type="ECO:0000259" key="8">
    <source>
        <dbReference type="PROSITE" id="PS50076"/>
    </source>
</evidence>
<dbReference type="Pfam" id="PF00226">
    <property type="entry name" value="DnaJ"/>
    <property type="match status" value="1"/>
</dbReference>
<proteinExistence type="predicted"/>
<evidence type="ECO:0000313" key="10">
    <source>
        <dbReference type="EMBL" id="CAD6184800.1"/>
    </source>
</evidence>
<feature type="domain" description="Thioredoxin" evidence="9">
    <location>
        <begin position="421"/>
        <end position="572"/>
    </location>
</feature>
<dbReference type="InterPro" id="IPR013766">
    <property type="entry name" value="Thioredoxin_domain"/>
</dbReference>
<dbReference type="FunFam" id="3.40.30.10:FF:000106">
    <property type="entry name" value="DnaJ homolog subfamily C member 10"/>
    <property type="match status" value="1"/>
</dbReference>
<dbReference type="Gene3D" id="1.10.287.110">
    <property type="entry name" value="DnaJ domain"/>
    <property type="match status" value="1"/>
</dbReference>
<dbReference type="PRINTS" id="PR00421">
    <property type="entry name" value="THIOREDOXIN"/>
</dbReference>
<protein>
    <recommendedName>
        <fullName evidence="2">DnaJ homolog subfamily C member 10</fullName>
    </recommendedName>
    <alternativeName>
        <fullName evidence="3">DnaJ homolog subfamily C member 16</fullName>
    </alternativeName>
    <alternativeName>
        <fullName evidence="6">Endoplasmic reticulum DNA J domain-containing protein 8</fullName>
    </alternativeName>
</protein>
<dbReference type="Proteomes" id="UP000835052">
    <property type="component" value="Unassembled WGS sequence"/>
</dbReference>
<keyword evidence="11" id="KW-1185">Reference proteome</keyword>
<name>A0A8S1GSX5_9PELO</name>
<feature type="transmembrane region" description="Helical" evidence="7">
    <location>
        <begin position="21"/>
        <end position="46"/>
    </location>
</feature>
<dbReference type="EMBL" id="CAJGYM010000001">
    <property type="protein sequence ID" value="CAD6184800.1"/>
    <property type="molecule type" value="Genomic_DNA"/>
</dbReference>
<dbReference type="SUPFAM" id="SSF46565">
    <property type="entry name" value="Chaperone J-domain"/>
    <property type="match status" value="1"/>
</dbReference>
<dbReference type="OrthoDB" id="5810603at2759"/>
<dbReference type="GO" id="GO:0036498">
    <property type="term" value="P:IRE1-mediated unfolded protein response"/>
    <property type="evidence" value="ECO:0007669"/>
    <property type="project" value="TreeGrafter"/>
</dbReference>
<comment type="caution">
    <text evidence="10">The sequence shown here is derived from an EMBL/GenBank/DDBJ whole genome shotgun (WGS) entry which is preliminary data.</text>
</comment>
<dbReference type="GO" id="GO:0005788">
    <property type="term" value="C:endoplasmic reticulum lumen"/>
    <property type="evidence" value="ECO:0007669"/>
    <property type="project" value="TreeGrafter"/>
</dbReference>
<feature type="domain" description="Thioredoxin" evidence="9">
    <location>
        <begin position="131"/>
        <end position="250"/>
    </location>
</feature>